<proteinExistence type="predicted"/>
<protein>
    <submittedName>
        <fullName evidence="1">Uncharacterized protein</fullName>
    </submittedName>
</protein>
<accession>A0A834N563</accession>
<keyword evidence="2" id="KW-1185">Reference proteome</keyword>
<reference evidence="1" key="1">
    <citation type="journal article" date="2020" name="G3 (Bethesda)">
        <title>High-Quality Assemblies for Three Invasive Social Wasps from the &lt;i&gt;Vespula&lt;/i&gt; Genus.</title>
        <authorList>
            <person name="Harrop T.W.R."/>
            <person name="Guhlin J."/>
            <person name="McLaughlin G.M."/>
            <person name="Permina E."/>
            <person name="Stockwell P."/>
            <person name="Gilligan J."/>
            <person name="Le Lec M.F."/>
            <person name="Gruber M.A.M."/>
            <person name="Quinn O."/>
            <person name="Lovegrove M."/>
            <person name="Duncan E.J."/>
            <person name="Remnant E.J."/>
            <person name="Van Eeckhoven J."/>
            <person name="Graham B."/>
            <person name="Knapp R.A."/>
            <person name="Langford K.W."/>
            <person name="Kronenberg Z."/>
            <person name="Press M.O."/>
            <person name="Eacker S.M."/>
            <person name="Wilson-Rankin E.E."/>
            <person name="Purcell J."/>
            <person name="Lester P.J."/>
            <person name="Dearden P.K."/>
        </authorList>
    </citation>
    <scope>NUCLEOTIDE SEQUENCE</scope>
    <source>
        <strain evidence="1">Marl-1</strain>
    </source>
</reference>
<dbReference type="Proteomes" id="UP000614350">
    <property type="component" value="Unassembled WGS sequence"/>
</dbReference>
<gene>
    <name evidence="1" type="ORF">HZH66_007917</name>
</gene>
<evidence type="ECO:0000313" key="1">
    <source>
        <dbReference type="EMBL" id="KAF7394743.1"/>
    </source>
</evidence>
<dbReference type="EMBL" id="JACSEA010000008">
    <property type="protein sequence ID" value="KAF7394743.1"/>
    <property type="molecule type" value="Genomic_DNA"/>
</dbReference>
<comment type="caution">
    <text evidence="1">The sequence shown here is derived from an EMBL/GenBank/DDBJ whole genome shotgun (WGS) entry which is preliminary data.</text>
</comment>
<evidence type="ECO:0000313" key="2">
    <source>
        <dbReference type="Proteomes" id="UP000614350"/>
    </source>
</evidence>
<dbReference type="AlphaFoldDB" id="A0A834N563"/>
<name>A0A834N563_VESVU</name>
<organism evidence="1 2">
    <name type="scientific">Vespula vulgaris</name>
    <name type="common">Yellow jacket</name>
    <name type="synonym">Wasp</name>
    <dbReference type="NCBI Taxonomy" id="7454"/>
    <lineage>
        <taxon>Eukaryota</taxon>
        <taxon>Metazoa</taxon>
        <taxon>Ecdysozoa</taxon>
        <taxon>Arthropoda</taxon>
        <taxon>Hexapoda</taxon>
        <taxon>Insecta</taxon>
        <taxon>Pterygota</taxon>
        <taxon>Neoptera</taxon>
        <taxon>Endopterygota</taxon>
        <taxon>Hymenoptera</taxon>
        <taxon>Apocrita</taxon>
        <taxon>Aculeata</taxon>
        <taxon>Vespoidea</taxon>
        <taxon>Vespidae</taxon>
        <taxon>Vespinae</taxon>
        <taxon>Vespula</taxon>
    </lineage>
</organism>
<sequence length="68" mass="6851">MVAAGPRVAASVDADVMGLDVSGCVGGDVGGGGLSVGPHSWEEDRDVPAARALAPRAARFARQTVCMR</sequence>